<evidence type="ECO:0000256" key="1">
    <source>
        <dbReference type="SAM" id="MobiDB-lite"/>
    </source>
</evidence>
<feature type="compositionally biased region" description="Polar residues" evidence="1">
    <location>
        <begin position="65"/>
        <end position="79"/>
    </location>
</feature>
<dbReference type="AlphaFoldDB" id="D3B4Z5"/>
<feature type="compositionally biased region" description="Polar residues" evidence="1">
    <location>
        <begin position="436"/>
        <end position="448"/>
    </location>
</feature>
<dbReference type="Gene3D" id="3.30.160.60">
    <property type="entry name" value="Classic Zinc Finger"/>
    <property type="match status" value="1"/>
</dbReference>
<evidence type="ECO:0000313" key="2">
    <source>
        <dbReference type="EMBL" id="EFA84393.1"/>
    </source>
</evidence>
<dbReference type="EMBL" id="ADBJ01000010">
    <property type="protein sequence ID" value="EFA84393.1"/>
    <property type="molecule type" value="Genomic_DNA"/>
</dbReference>
<name>D3B4Z5_HETP5</name>
<feature type="region of interest" description="Disordered" evidence="1">
    <location>
        <begin position="167"/>
        <end position="224"/>
    </location>
</feature>
<accession>D3B4Z5</accession>
<dbReference type="GeneID" id="31358991"/>
<feature type="compositionally biased region" description="Basic and acidic residues" evidence="1">
    <location>
        <begin position="167"/>
        <end position="177"/>
    </location>
</feature>
<feature type="compositionally biased region" description="Polar residues" evidence="1">
    <location>
        <begin position="190"/>
        <end position="210"/>
    </location>
</feature>
<comment type="caution">
    <text evidence="2">The sequence shown here is derived from an EMBL/GenBank/DDBJ whole genome shotgun (WGS) entry which is preliminary data.</text>
</comment>
<sequence>MEHRSLRVLLNTLDHEEACSSPSTILKRFKEEDEFELRSINSKSEDNPNRSPLKKSRKSDDEDTASSPTSYSPPLQMSQSGAYNLEFIRPKRASGSDHMCPSPNSRDALFANYNTHHSNKCSNFERSEQEVADHDNWGEEDLSDDDDCADDDYEEFEIHYPHFHSQFEEMSKSKPKPDQNFSLNEKFPINRSSNKVNLVPNSAATTPSHSPKSHVGTPSRPFPTLDYKVKSEQVKQNPDGTYSCPYETCNKTIKGNKGNLSSHLRWHRRLDAEAGDIKVNNLEEGEEEEFTTPIKPSQRGVQLRNQMIYYGLNLFRQDNQGKYLCFFENCQLRMLTNFSRHIAKHERKGDKIKEELLQHTPKRVAMGSSPTSPPPPFPSPSTLSSPMSLLSHSCQLTPTLSPLQDSFKPKARKILTVNTKVCSNNNVHSPPILSTFNVTSSPSKQLISSPPMDPSNLRRSSSKLDAMVSINSIPRDSDNEELLVPSSQTSPQKAPFSPTSSNWFGSSKSASTNSIPFGNSDEIQWVYKIPNTPTSTPGSPRVFNAQSLSASSSIVPTSPPSNSSIPAVIPTTPTSAMNFQFAKLQFCRSKEDECAKSLMGLTGNHIWD</sequence>
<dbReference type="Proteomes" id="UP000001396">
    <property type="component" value="Unassembled WGS sequence"/>
</dbReference>
<feature type="region of interest" description="Disordered" evidence="1">
    <location>
        <begin position="436"/>
        <end position="505"/>
    </location>
</feature>
<protein>
    <submittedName>
        <fullName evidence="2">Uncharacterized protein</fullName>
    </submittedName>
</protein>
<reference evidence="2 3" key="1">
    <citation type="journal article" date="2011" name="Genome Res.">
        <title>Phylogeny-wide analysis of social amoeba genomes highlights ancient origins for complex intercellular communication.</title>
        <authorList>
            <person name="Heidel A.J."/>
            <person name="Lawal H.M."/>
            <person name="Felder M."/>
            <person name="Schilde C."/>
            <person name="Helps N.R."/>
            <person name="Tunggal B."/>
            <person name="Rivero F."/>
            <person name="John U."/>
            <person name="Schleicher M."/>
            <person name="Eichinger L."/>
            <person name="Platzer M."/>
            <person name="Noegel A.A."/>
            <person name="Schaap P."/>
            <person name="Gloeckner G."/>
        </authorList>
    </citation>
    <scope>NUCLEOTIDE SEQUENCE [LARGE SCALE GENOMIC DNA]</scope>
    <source>
        <strain evidence="3">ATCC 26659 / Pp 5 / PN500</strain>
    </source>
</reference>
<feature type="compositionally biased region" description="Polar residues" evidence="1">
    <location>
        <begin position="485"/>
        <end position="505"/>
    </location>
</feature>
<dbReference type="InParanoid" id="D3B4Z5"/>
<feature type="region of interest" description="Disordered" evidence="1">
    <location>
        <begin position="363"/>
        <end position="386"/>
    </location>
</feature>
<evidence type="ECO:0000313" key="3">
    <source>
        <dbReference type="Proteomes" id="UP000001396"/>
    </source>
</evidence>
<gene>
    <name evidence="2" type="ORF">PPL_03471</name>
</gene>
<keyword evidence="3" id="KW-1185">Reference proteome</keyword>
<proteinExistence type="predicted"/>
<feature type="region of interest" description="Disordered" evidence="1">
    <location>
        <begin position="35"/>
        <end position="79"/>
    </location>
</feature>
<dbReference type="STRING" id="670386.D3B4Z5"/>
<dbReference type="RefSeq" id="XP_020436507.1">
    <property type="nucleotide sequence ID" value="XM_020574435.1"/>
</dbReference>
<organism evidence="2 3">
    <name type="scientific">Heterostelium pallidum (strain ATCC 26659 / Pp 5 / PN500)</name>
    <name type="common">Cellular slime mold</name>
    <name type="synonym">Polysphondylium pallidum</name>
    <dbReference type="NCBI Taxonomy" id="670386"/>
    <lineage>
        <taxon>Eukaryota</taxon>
        <taxon>Amoebozoa</taxon>
        <taxon>Evosea</taxon>
        <taxon>Eumycetozoa</taxon>
        <taxon>Dictyostelia</taxon>
        <taxon>Acytosteliales</taxon>
        <taxon>Acytosteliaceae</taxon>
        <taxon>Heterostelium</taxon>
    </lineage>
</organism>